<accession>A0ABN8PB09</accession>
<gene>
    <name evidence="2" type="ORF">PEVE_00041615</name>
</gene>
<evidence type="ECO:0000256" key="1">
    <source>
        <dbReference type="SAM" id="MobiDB-lite"/>
    </source>
</evidence>
<feature type="non-terminal residue" evidence="2">
    <location>
        <position position="1"/>
    </location>
</feature>
<organism evidence="2 3">
    <name type="scientific">Porites evermanni</name>
    <dbReference type="NCBI Taxonomy" id="104178"/>
    <lineage>
        <taxon>Eukaryota</taxon>
        <taxon>Metazoa</taxon>
        <taxon>Cnidaria</taxon>
        <taxon>Anthozoa</taxon>
        <taxon>Hexacorallia</taxon>
        <taxon>Scleractinia</taxon>
        <taxon>Fungiina</taxon>
        <taxon>Poritidae</taxon>
        <taxon>Porites</taxon>
    </lineage>
</organism>
<reference evidence="2 3" key="1">
    <citation type="submission" date="2022-05" db="EMBL/GenBank/DDBJ databases">
        <authorList>
            <consortium name="Genoscope - CEA"/>
            <person name="William W."/>
        </authorList>
    </citation>
    <scope>NUCLEOTIDE SEQUENCE [LARGE SCALE GENOMIC DNA]</scope>
</reference>
<feature type="region of interest" description="Disordered" evidence="1">
    <location>
        <begin position="1"/>
        <end position="23"/>
    </location>
</feature>
<comment type="caution">
    <text evidence="2">The sequence shown here is derived from an EMBL/GenBank/DDBJ whole genome shotgun (WGS) entry which is preliminary data.</text>
</comment>
<name>A0ABN8PB09_9CNID</name>
<evidence type="ECO:0000313" key="2">
    <source>
        <dbReference type="EMBL" id="CAH3140174.1"/>
    </source>
</evidence>
<protein>
    <submittedName>
        <fullName evidence="2">Uncharacterized protein</fullName>
    </submittedName>
</protein>
<dbReference type="EMBL" id="CALNXI010000797">
    <property type="protein sequence ID" value="CAH3140174.1"/>
    <property type="molecule type" value="Genomic_DNA"/>
</dbReference>
<evidence type="ECO:0000313" key="3">
    <source>
        <dbReference type="Proteomes" id="UP001159427"/>
    </source>
</evidence>
<keyword evidence="3" id="KW-1185">Reference proteome</keyword>
<feature type="compositionally biased region" description="Acidic residues" evidence="1">
    <location>
        <begin position="1"/>
        <end position="11"/>
    </location>
</feature>
<dbReference type="Proteomes" id="UP001159427">
    <property type="component" value="Unassembled WGS sequence"/>
</dbReference>
<sequence length="78" mass="8752">DLSSSSEDESAETTLNDDLPGGSERDVIEYYFYRDCGLKRRETVDEELKERVGDLIVQEICTGPDSLSGYRTMCMSCA</sequence>
<proteinExistence type="predicted"/>